<dbReference type="EMBL" id="JAXQNO010000009">
    <property type="protein sequence ID" value="KAK4790832.1"/>
    <property type="molecule type" value="Genomic_DNA"/>
</dbReference>
<evidence type="ECO:0000256" key="1">
    <source>
        <dbReference type="SAM" id="SignalP"/>
    </source>
</evidence>
<evidence type="ECO:0008006" key="4">
    <source>
        <dbReference type="Google" id="ProtNLM"/>
    </source>
</evidence>
<accession>A0AAN7R5Q8</accession>
<evidence type="ECO:0000313" key="2">
    <source>
        <dbReference type="EMBL" id="KAK4790832.1"/>
    </source>
</evidence>
<organism evidence="2 3">
    <name type="scientific">Trapa natans</name>
    <name type="common">Water chestnut</name>
    <dbReference type="NCBI Taxonomy" id="22666"/>
    <lineage>
        <taxon>Eukaryota</taxon>
        <taxon>Viridiplantae</taxon>
        <taxon>Streptophyta</taxon>
        <taxon>Embryophyta</taxon>
        <taxon>Tracheophyta</taxon>
        <taxon>Spermatophyta</taxon>
        <taxon>Magnoliopsida</taxon>
        <taxon>eudicotyledons</taxon>
        <taxon>Gunneridae</taxon>
        <taxon>Pentapetalae</taxon>
        <taxon>rosids</taxon>
        <taxon>malvids</taxon>
        <taxon>Myrtales</taxon>
        <taxon>Lythraceae</taxon>
        <taxon>Trapa</taxon>
    </lineage>
</organism>
<feature type="signal peptide" evidence="1">
    <location>
        <begin position="1"/>
        <end position="25"/>
    </location>
</feature>
<evidence type="ECO:0000313" key="3">
    <source>
        <dbReference type="Proteomes" id="UP001346149"/>
    </source>
</evidence>
<protein>
    <recommendedName>
        <fullName evidence="4">Beta-glucosidase</fullName>
    </recommendedName>
</protein>
<keyword evidence="1" id="KW-0732">Signal</keyword>
<gene>
    <name evidence="2" type="ORF">SAY86_031245</name>
</gene>
<feature type="chain" id="PRO_5042902587" description="Beta-glucosidase" evidence="1">
    <location>
        <begin position="26"/>
        <end position="96"/>
    </location>
</feature>
<sequence>MEGSRWRAGQTAVVVLVIQITACLAEDAQINRGSFPEGFVFGTASSAFQVRSLSSLALLYTTNYYRFGMIPPTHPMNASPFSSFPHLGKSADSLLA</sequence>
<comment type="caution">
    <text evidence="2">The sequence shown here is derived from an EMBL/GenBank/DDBJ whole genome shotgun (WGS) entry which is preliminary data.</text>
</comment>
<dbReference type="Proteomes" id="UP001346149">
    <property type="component" value="Unassembled WGS sequence"/>
</dbReference>
<reference evidence="2 3" key="1">
    <citation type="journal article" date="2023" name="Hortic Res">
        <title>Pangenome of water caltrop reveals structural variations and asymmetric subgenome divergence after allopolyploidization.</title>
        <authorList>
            <person name="Zhang X."/>
            <person name="Chen Y."/>
            <person name="Wang L."/>
            <person name="Yuan Y."/>
            <person name="Fang M."/>
            <person name="Shi L."/>
            <person name="Lu R."/>
            <person name="Comes H.P."/>
            <person name="Ma Y."/>
            <person name="Chen Y."/>
            <person name="Huang G."/>
            <person name="Zhou Y."/>
            <person name="Zheng Z."/>
            <person name="Qiu Y."/>
        </authorList>
    </citation>
    <scope>NUCLEOTIDE SEQUENCE [LARGE SCALE GENOMIC DNA]</scope>
    <source>
        <strain evidence="2">F231</strain>
    </source>
</reference>
<name>A0AAN7R5Q8_TRANT</name>
<dbReference type="AlphaFoldDB" id="A0AAN7R5Q8"/>
<proteinExistence type="predicted"/>
<keyword evidence="3" id="KW-1185">Reference proteome</keyword>